<dbReference type="Gene3D" id="2.60.40.10">
    <property type="entry name" value="Immunoglobulins"/>
    <property type="match status" value="1"/>
</dbReference>
<evidence type="ECO:0000259" key="1">
    <source>
        <dbReference type="Pfam" id="PF07603"/>
    </source>
</evidence>
<sequence>MIRGHKIFNKRKTYLYMIVLPAILFCKPSLDDQCDPFGEKNKSTLLLRTLLGDNSIFCGKSSSTENSKVLVAPTTFQCPSDTVPILNGNTVAMQVTTNGTELTYSINSDLPSGLTLDTKTGNITGSYTSYRGFLKNYTITGSNSLGTASCTFNPKFMGKLPFKTNIVSCWDSSGGSDPTCTGPVGQDGSLQLGTSNNFTGPTLVGADPITTDNVTGLIWTSCSIGQTDINCLTGTAGTFGYTGAQSACSNLDTLNSGAGYANLKGWRIPEREEYSYTINHNTTNPAIFTTYFPQTVSFNYKTNTIPPSSPTIAWYPTFIEGTYGAGALTDAHYLRCVTNATFDTAKRYLDNQNGTVTDLNTSLVWQKCTAGFTNVTDCTGGSAATSDWLSAMNTCNALSLAGRTWRLPNNKELLTLADLYITPSPAAIDSVYFPNTSSSYYWTSSTLPTGTAQAWFVGFGIGENGFIAKSTTTNYTRCVSSF</sequence>
<protein>
    <submittedName>
        <fullName evidence="2">DUF1566 domain-containing protein</fullName>
    </submittedName>
</protein>
<dbReference type="AlphaFoldDB" id="A0A4R9LLW3"/>
<dbReference type="Pfam" id="PF05345">
    <property type="entry name" value="He_PIG"/>
    <property type="match status" value="1"/>
</dbReference>
<dbReference type="EMBL" id="RQHV01000061">
    <property type="protein sequence ID" value="TGN07934.1"/>
    <property type="molecule type" value="Genomic_DNA"/>
</dbReference>
<dbReference type="PANTHER" id="PTHR35812">
    <property type="entry name" value="LIPOPROTEIN"/>
    <property type="match status" value="1"/>
</dbReference>
<feature type="domain" description="Lcl C-terminal" evidence="1">
    <location>
        <begin position="209"/>
        <end position="337"/>
    </location>
</feature>
<dbReference type="PANTHER" id="PTHR35812:SF1">
    <property type="entry name" value="LIPOPROTEIN"/>
    <property type="match status" value="1"/>
</dbReference>
<feature type="domain" description="Lcl C-terminal" evidence="1">
    <location>
        <begin position="354"/>
        <end position="479"/>
    </location>
</feature>
<dbReference type="Pfam" id="PF07603">
    <property type="entry name" value="Lcl_C"/>
    <property type="match status" value="2"/>
</dbReference>
<dbReference type="InterPro" id="IPR013783">
    <property type="entry name" value="Ig-like_fold"/>
</dbReference>
<dbReference type="Proteomes" id="UP000298264">
    <property type="component" value="Unassembled WGS sequence"/>
</dbReference>
<evidence type="ECO:0000313" key="3">
    <source>
        <dbReference type="Proteomes" id="UP000298264"/>
    </source>
</evidence>
<dbReference type="OrthoDB" id="341917at2"/>
<dbReference type="InterPro" id="IPR011460">
    <property type="entry name" value="Lcl_C"/>
</dbReference>
<evidence type="ECO:0000313" key="2">
    <source>
        <dbReference type="EMBL" id="TGN07934.1"/>
    </source>
</evidence>
<gene>
    <name evidence="2" type="ORF">EHS11_13400</name>
</gene>
<accession>A0A4R9LLW3</accession>
<reference evidence="2" key="1">
    <citation type="journal article" date="2019" name="PLoS Negl. Trop. Dis.">
        <title>Revisiting the worldwide diversity of Leptospira species in the environment.</title>
        <authorList>
            <person name="Vincent A.T."/>
            <person name="Schiettekatte O."/>
            <person name="Bourhy P."/>
            <person name="Veyrier F.J."/>
            <person name="Picardeau M."/>
        </authorList>
    </citation>
    <scope>NUCLEOTIDE SEQUENCE [LARGE SCALE GENOMIC DNA]</scope>
    <source>
        <strain evidence="2">201400974</strain>
    </source>
</reference>
<keyword evidence="3" id="KW-1185">Reference proteome</keyword>
<proteinExistence type="predicted"/>
<comment type="caution">
    <text evidence="2">The sequence shown here is derived from an EMBL/GenBank/DDBJ whole genome shotgun (WGS) entry which is preliminary data.</text>
</comment>
<name>A0A4R9LLW3_9LEPT</name>
<organism evidence="2 3">
    <name type="scientific">Leptospira ilyithenensis</name>
    <dbReference type="NCBI Taxonomy" id="2484901"/>
    <lineage>
        <taxon>Bacteria</taxon>
        <taxon>Pseudomonadati</taxon>
        <taxon>Spirochaetota</taxon>
        <taxon>Spirochaetia</taxon>
        <taxon>Leptospirales</taxon>
        <taxon>Leptospiraceae</taxon>
        <taxon>Leptospira</taxon>
    </lineage>
</organism>